<evidence type="ECO:0000256" key="3">
    <source>
        <dbReference type="ARBA" id="ARBA00022827"/>
    </source>
</evidence>
<feature type="compositionally biased region" description="Basic and acidic residues" evidence="6">
    <location>
        <begin position="444"/>
        <end position="454"/>
    </location>
</feature>
<dbReference type="PRINTS" id="PR00368">
    <property type="entry name" value="FADPNR"/>
</dbReference>
<dbReference type="PANTHER" id="PTHR43706:SF45">
    <property type="entry name" value="NADH DEHYDROGENASE-LIKE PROTEIN RV1812C"/>
    <property type="match status" value="1"/>
</dbReference>
<protein>
    <submittedName>
        <fullName evidence="8">NADH dehydrogenase</fullName>
    </submittedName>
</protein>
<evidence type="ECO:0000256" key="1">
    <source>
        <dbReference type="ARBA" id="ARBA00005272"/>
    </source>
</evidence>
<feature type="domain" description="FAD/NAD(P)-binding" evidence="7">
    <location>
        <begin position="5"/>
        <end position="334"/>
    </location>
</feature>
<evidence type="ECO:0000256" key="4">
    <source>
        <dbReference type="ARBA" id="ARBA00023002"/>
    </source>
</evidence>
<dbReference type="SUPFAM" id="SSF51905">
    <property type="entry name" value="FAD/NAD(P)-binding domain"/>
    <property type="match status" value="1"/>
</dbReference>
<dbReference type="Pfam" id="PF07992">
    <property type="entry name" value="Pyr_redox_2"/>
    <property type="match status" value="1"/>
</dbReference>
<dbReference type="EMBL" id="QTUC01000001">
    <property type="protein sequence ID" value="REF35680.1"/>
    <property type="molecule type" value="Genomic_DNA"/>
</dbReference>
<keyword evidence="5" id="KW-0520">NAD</keyword>
<name>A0A3D9V678_THECX</name>
<dbReference type="Proteomes" id="UP000256485">
    <property type="component" value="Unassembled WGS sequence"/>
</dbReference>
<reference evidence="8 9" key="1">
    <citation type="submission" date="2018-08" db="EMBL/GenBank/DDBJ databases">
        <title>Sequencing the genomes of 1000 actinobacteria strains.</title>
        <authorList>
            <person name="Klenk H.-P."/>
        </authorList>
    </citation>
    <scope>NUCLEOTIDE SEQUENCE [LARGE SCALE GENOMIC DNA]</scope>
    <source>
        <strain evidence="8 9">DSM 22891</strain>
    </source>
</reference>
<dbReference type="Gene3D" id="3.50.50.100">
    <property type="match status" value="1"/>
</dbReference>
<evidence type="ECO:0000256" key="6">
    <source>
        <dbReference type="SAM" id="MobiDB-lite"/>
    </source>
</evidence>
<comment type="similarity">
    <text evidence="1">Belongs to the NADH dehydrogenase family.</text>
</comment>
<gene>
    <name evidence="8" type="ORF">DFJ64_1066</name>
</gene>
<evidence type="ECO:0000313" key="8">
    <source>
        <dbReference type="EMBL" id="REF35680.1"/>
    </source>
</evidence>
<dbReference type="GO" id="GO:0003954">
    <property type="term" value="F:NADH dehydrogenase activity"/>
    <property type="evidence" value="ECO:0007669"/>
    <property type="project" value="InterPro"/>
</dbReference>
<keyword evidence="3" id="KW-0274">FAD</keyword>
<evidence type="ECO:0000256" key="5">
    <source>
        <dbReference type="ARBA" id="ARBA00023027"/>
    </source>
</evidence>
<evidence type="ECO:0000313" key="9">
    <source>
        <dbReference type="Proteomes" id="UP000256485"/>
    </source>
</evidence>
<keyword evidence="9" id="KW-1185">Reference proteome</keyword>
<keyword evidence="2" id="KW-0285">Flavoprotein</keyword>
<proteinExistence type="inferred from homology"/>
<dbReference type="InterPro" id="IPR036188">
    <property type="entry name" value="FAD/NAD-bd_sf"/>
</dbReference>
<dbReference type="RefSeq" id="WP_115851838.1">
    <property type="nucleotide sequence ID" value="NZ_QTUC01000001.1"/>
</dbReference>
<sequence>MPKKSVLVAGGGYVGMYAAYRLQKALRRQIRNGDVSITVVDPRSYMTYQPFLPEAAAGNLEPRHVVVPLRAVLRDVHVITGRITGINHEQRTALVAPRSGGEYALQYDELIVALGSVSRTLPIPGLAEVGIGFKQVEEAIQLRNHVLDRLDLAESTTDEAVRRRALTFVFVGGGYAGVEALGELQDMARYACRYYEHVDPAEMRWVLVEAADRILPEVGEDMGRYTVACLRDRGIEVRLNTLLKSCVDGHVVLSDGSRFEADTIVWTAGVKPNPVLSATDLPLDEKGRVVTTADLRIAGVENAWAAGDAAAVPDLTGAPGATCAPTAQHAVRQAKLLGDNVARSLLGKPLREYRHKNAGSVASLGLHMGVAQVYGIKLRGWPAWFMHRTYHVMRMPTLNRKVHIIGDWTLALFFPREIVSLGSLQRPREEFRRSALPRQYEPGAPERARVGSGG</sequence>
<dbReference type="PANTHER" id="PTHR43706">
    <property type="entry name" value="NADH DEHYDROGENASE"/>
    <property type="match status" value="1"/>
</dbReference>
<dbReference type="OrthoDB" id="9781621at2"/>
<dbReference type="AlphaFoldDB" id="A0A3D9V678"/>
<keyword evidence="4" id="KW-0560">Oxidoreductase</keyword>
<comment type="caution">
    <text evidence="8">The sequence shown here is derived from an EMBL/GenBank/DDBJ whole genome shotgun (WGS) entry which is preliminary data.</text>
</comment>
<dbReference type="InterPro" id="IPR045024">
    <property type="entry name" value="NDH-2"/>
</dbReference>
<organism evidence="8 9">
    <name type="scientific">Thermasporomyces composti</name>
    <dbReference type="NCBI Taxonomy" id="696763"/>
    <lineage>
        <taxon>Bacteria</taxon>
        <taxon>Bacillati</taxon>
        <taxon>Actinomycetota</taxon>
        <taxon>Actinomycetes</taxon>
        <taxon>Propionibacteriales</taxon>
        <taxon>Nocardioidaceae</taxon>
        <taxon>Thermasporomyces</taxon>
    </lineage>
</organism>
<feature type="region of interest" description="Disordered" evidence="6">
    <location>
        <begin position="434"/>
        <end position="454"/>
    </location>
</feature>
<dbReference type="InterPro" id="IPR023753">
    <property type="entry name" value="FAD/NAD-binding_dom"/>
</dbReference>
<evidence type="ECO:0000256" key="2">
    <source>
        <dbReference type="ARBA" id="ARBA00022630"/>
    </source>
</evidence>
<evidence type="ECO:0000259" key="7">
    <source>
        <dbReference type="Pfam" id="PF07992"/>
    </source>
</evidence>
<accession>A0A3D9V678</accession>